<dbReference type="SUPFAM" id="SSF53335">
    <property type="entry name" value="S-adenosyl-L-methionine-dependent methyltransferases"/>
    <property type="match status" value="1"/>
</dbReference>
<dbReference type="EMBL" id="JAWXYB010000018">
    <property type="protein sequence ID" value="MDX5929872.1"/>
    <property type="molecule type" value="Genomic_DNA"/>
</dbReference>
<proteinExistence type="predicted"/>
<gene>
    <name evidence="1" type="ORF">SIL87_03735</name>
</gene>
<keyword evidence="2" id="KW-1185">Reference proteome</keyword>
<protein>
    <recommendedName>
        <fullName evidence="3">Class I SAM-dependent methyltransferase</fullName>
    </recommendedName>
</protein>
<evidence type="ECO:0000313" key="2">
    <source>
        <dbReference type="Proteomes" id="UP001279553"/>
    </source>
</evidence>
<dbReference type="InterPro" id="IPR029063">
    <property type="entry name" value="SAM-dependent_MTases_sf"/>
</dbReference>
<comment type="caution">
    <text evidence="1">The sequence shown here is derived from an EMBL/GenBank/DDBJ whole genome shotgun (WGS) entry which is preliminary data.</text>
</comment>
<dbReference type="Proteomes" id="UP001279553">
    <property type="component" value="Unassembled WGS sequence"/>
</dbReference>
<reference evidence="1 2" key="1">
    <citation type="submission" date="2023-11" db="EMBL/GenBank/DDBJ databases">
        <title>MicrobeMod: A computational toolkit for identifying prokaryotic methylation and restriction-modification with nanopore sequencing.</title>
        <authorList>
            <person name="Crits-Christoph A."/>
            <person name="Kang S.C."/>
            <person name="Lee H."/>
            <person name="Ostrov N."/>
        </authorList>
    </citation>
    <scope>NUCLEOTIDE SEQUENCE [LARGE SCALE GENOMIC DNA]</scope>
    <source>
        <strain evidence="1 2">DSMZ 700</strain>
    </source>
</reference>
<organism evidence="1 2">
    <name type="scientific">Acidiphilium acidophilum</name>
    <name type="common">Thiobacillus acidophilus</name>
    <dbReference type="NCBI Taxonomy" id="76588"/>
    <lineage>
        <taxon>Bacteria</taxon>
        <taxon>Pseudomonadati</taxon>
        <taxon>Pseudomonadota</taxon>
        <taxon>Alphaproteobacteria</taxon>
        <taxon>Acetobacterales</taxon>
        <taxon>Acidocellaceae</taxon>
        <taxon>Acidiphilium</taxon>
    </lineage>
</organism>
<name>A0AAW9DNE1_ACIAO</name>
<evidence type="ECO:0000313" key="1">
    <source>
        <dbReference type="EMBL" id="MDX5929872.1"/>
    </source>
</evidence>
<sequence length="134" mass="15063">MKCQNILAVVIVINADWHIFYQPKDVGRYNILIFGAILVHLSNPFQALREAAALIRDTMIITDLVSLPPIPQLPGLMQIGTSDPPIGHIHWWNYSASAFEIMLRRLGFGRQAMTLHSPKAMADRPPMVTIVAHR</sequence>
<evidence type="ECO:0008006" key="3">
    <source>
        <dbReference type="Google" id="ProtNLM"/>
    </source>
</evidence>
<dbReference type="AlphaFoldDB" id="A0AAW9DNE1"/>
<accession>A0AAW9DNE1</accession>